<feature type="domain" description="Leucine-rich repeat-containing N-terminal plant-type" evidence="4">
    <location>
        <begin position="39"/>
        <end position="79"/>
    </location>
</feature>
<evidence type="ECO:0000313" key="5">
    <source>
        <dbReference type="EMBL" id="PPR88785.1"/>
    </source>
</evidence>
<dbReference type="InterPro" id="IPR001611">
    <property type="entry name" value="Leu-rich_rpt"/>
</dbReference>
<dbReference type="SUPFAM" id="SSF52058">
    <property type="entry name" value="L domain-like"/>
    <property type="match status" value="1"/>
</dbReference>
<dbReference type="OrthoDB" id="418615at2759"/>
<keyword evidence="2" id="KW-0677">Repeat</keyword>
<feature type="chain" id="PRO_5015132309" description="Leucine-rich repeat-containing N-terminal plant-type domain-containing protein" evidence="3">
    <location>
        <begin position="35"/>
        <end position="277"/>
    </location>
</feature>
<keyword evidence="1" id="KW-0433">Leucine-rich repeat</keyword>
<proteinExistence type="predicted"/>
<dbReference type="AlphaFoldDB" id="A0A2P5WCH7"/>
<protein>
    <recommendedName>
        <fullName evidence="4">Leucine-rich repeat-containing N-terminal plant-type domain-containing protein</fullName>
    </recommendedName>
</protein>
<evidence type="ECO:0000313" key="6">
    <source>
        <dbReference type="Proteomes" id="UP000239757"/>
    </source>
</evidence>
<organism evidence="5 6">
    <name type="scientific">Gossypium barbadense</name>
    <name type="common">Sea Island cotton</name>
    <name type="synonym">Hibiscus barbadensis</name>
    <dbReference type="NCBI Taxonomy" id="3634"/>
    <lineage>
        <taxon>Eukaryota</taxon>
        <taxon>Viridiplantae</taxon>
        <taxon>Streptophyta</taxon>
        <taxon>Embryophyta</taxon>
        <taxon>Tracheophyta</taxon>
        <taxon>Spermatophyta</taxon>
        <taxon>Magnoliopsida</taxon>
        <taxon>eudicotyledons</taxon>
        <taxon>Gunneridae</taxon>
        <taxon>Pentapetalae</taxon>
        <taxon>rosids</taxon>
        <taxon>malvids</taxon>
        <taxon>Malvales</taxon>
        <taxon>Malvaceae</taxon>
        <taxon>Malvoideae</taxon>
        <taxon>Gossypium</taxon>
    </lineage>
</organism>
<dbReference type="Pfam" id="PF00560">
    <property type="entry name" value="LRR_1"/>
    <property type="match status" value="1"/>
</dbReference>
<dbReference type="InterPro" id="IPR013210">
    <property type="entry name" value="LRR_N_plant-typ"/>
</dbReference>
<name>A0A2P5WCH7_GOSBA</name>
<evidence type="ECO:0000256" key="3">
    <source>
        <dbReference type="SAM" id="SignalP"/>
    </source>
</evidence>
<dbReference type="Pfam" id="PF08263">
    <property type="entry name" value="LRRNT_2"/>
    <property type="match status" value="1"/>
</dbReference>
<dbReference type="Gene3D" id="3.80.10.10">
    <property type="entry name" value="Ribonuclease Inhibitor"/>
    <property type="match status" value="1"/>
</dbReference>
<reference evidence="5 6" key="1">
    <citation type="submission" date="2015-01" db="EMBL/GenBank/DDBJ databases">
        <title>Genome of allotetraploid Gossypium barbadense reveals genomic plasticity and fiber elongation in cotton evolution.</title>
        <authorList>
            <person name="Chen X."/>
            <person name="Liu X."/>
            <person name="Zhao B."/>
            <person name="Zheng H."/>
            <person name="Hu Y."/>
            <person name="Lu G."/>
            <person name="Yang C."/>
            <person name="Chen J."/>
            <person name="Shan C."/>
            <person name="Zhang L."/>
            <person name="Zhou Y."/>
            <person name="Wang L."/>
            <person name="Guo W."/>
            <person name="Bai Y."/>
            <person name="Ruan J."/>
            <person name="Shangguan X."/>
            <person name="Mao Y."/>
            <person name="Jiang J."/>
            <person name="Zhu Y."/>
            <person name="Lei J."/>
            <person name="Kang H."/>
            <person name="Chen S."/>
            <person name="He X."/>
            <person name="Wang R."/>
            <person name="Wang Y."/>
            <person name="Chen J."/>
            <person name="Wang L."/>
            <person name="Yu S."/>
            <person name="Wang B."/>
            <person name="Wei J."/>
            <person name="Song S."/>
            <person name="Lu X."/>
            <person name="Gao Z."/>
            <person name="Gu W."/>
            <person name="Deng X."/>
            <person name="Ma D."/>
            <person name="Wang S."/>
            <person name="Liang W."/>
            <person name="Fang L."/>
            <person name="Cai C."/>
            <person name="Zhu X."/>
            <person name="Zhou B."/>
            <person name="Zhang Y."/>
            <person name="Chen Z."/>
            <person name="Xu S."/>
            <person name="Zhu R."/>
            <person name="Wang S."/>
            <person name="Zhang T."/>
            <person name="Zhao G."/>
        </authorList>
    </citation>
    <scope>NUCLEOTIDE SEQUENCE [LARGE SCALE GENOMIC DNA]</scope>
    <source>
        <strain evidence="6">cv. Xinhai21</strain>
        <tissue evidence="5">Leaf</tissue>
    </source>
</reference>
<dbReference type="PANTHER" id="PTHR48007">
    <property type="entry name" value="LEUCINE-RICH REPEAT RECEPTOR-LIKE PROTEIN KINASE PXC1"/>
    <property type="match status" value="1"/>
</dbReference>
<accession>A0A2P5WCH7</accession>
<dbReference type="Proteomes" id="UP000239757">
    <property type="component" value="Unassembled WGS sequence"/>
</dbReference>
<feature type="signal peptide" evidence="3">
    <location>
        <begin position="1"/>
        <end position="34"/>
    </location>
</feature>
<evidence type="ECO:0000259" key="4">
    <source>
        <dbReference type="Pfam" id="PF08263"/>
    </source>
</evidence>
<sequence length="277" mass="30353">MVMGTHIARLVRMPNPSLFLALVLFLSLVRYTCGAGGDTETESLLTFKDSLTIASSLNNWNASVPPCIGDIGNWVGVLCHDSKVIGLQLENMGLAGTVNIESLGALHELRSLSLMNNNFDGKLPDVKNLSMLKALYLSNNRFSGEISDEEFHGMLSLKRVFLANNAFTGKVPKSLTTLPKLAILKLEGNQFSGVIPEFYGKELKVVNLANNQFEGPIPESLSKMDTEARPELKEVVKEIEELREEDDDDDVSSTIGEVNAVISGENGLKDEESFFSR</sequence>
<evidence type="ECO:0000256" key="1">
    <source>
        <dbReference type="ARBA" id="ARBA00022614"/>
    </source>
</evidence>
<keyword evidence="3" id="KW-0732">Signal</keyword>
<dbReference type="EMBL" id="KZ668163">
    <property type="protein sequence ID" value="PPR88785.1"/>
    <property type="molecule type" value="Genomic_DNA"/>
</dbReference>
<dbReference type="PANTHER" id="PTHR48007:SF19">
    <property type="entry name" value="POLLEN RECEPTOR-LIKE KINASE 5"/>
    <property type="match status" value="1"/>
</dbReference>
<dbReference type="InterPro" id="IPR032675">
    <property type="entry name" value="LRR_dom_sf"/>
</dbReference>
<gene>
    <name evidence="5" type="ORF">GOBAR_AA31906</name>
</gene>
<dbReference type="InterPro" id="IPR046959">
    <property type="entry name" value="PRK1-6/SRF4-like"/>
</dbReference>
<dbReference type="Pfam" id="PF13855">
    <property type="entry name" value="LRR_8"/>
    <property type="match status" value="1"/>
</dbReference>
<evidence type="ECO:0000256" key="2">
    <source>
        <dbReference type="ARBA" id="ARBA00022737"/>
    </source>
</evidence>